<reference evidence="1 2" key="1">
    <citation type="submission" date="2012-01" db="EMBL/GenBank/DDBJ databases">
        <title>Improved High-Quality Draft sequence of Metallosphaera yellowstonensis MK1.</title>
        <authorList>
            <consortium name="US DOE Joint Genome Institute"/>
            <person name="Lucas S."/>
            <person name="Han J."/>
            <person name="Cheng J.-F."/>
            <person name="Goodwin L."/>
            <person name="Pitluck S."/>
            <person name="Peters L."/>
            <person name="Teshima H."/>
            <person name="Detter J.C."/>
            <person name="Han C."/>
            <person name="Tapia R."/>
            <person name="Land M."/>
            <person name="Hauser L."/>
            <person name="Kyrpides N."/>
            <person name="Kozubal M."/>
            <person name="Macur R.E."/>
            <person name="Jay Z."/>
            <person name="Inskeep W."/>
            <person name="Woyke T."/>
        </authorList>
    </citation>
    <scope>NUCLEOTIDE SEQUENCE [LARGE SCALE GENOMIC DNA]</scope>
    <source>
        <strain evidence="1 2">MK1</strain>
    </source>
</reference>
<dbReference type="InterPro" id="IPR051491">
    <property type="entry name" value="Recombinase/Transposase-rel"/>
</dbReference>
<dbReference type="HOGENOM" id="CLU_1901976_0_0_2"/>
<dbReference type="Gene3D" id="3.40.50.1390">
    <property type="entry name" value="Resolvase, N-terminal catalytic domain"/>
    <property type="match status" value="1"/>
</dbReference>
<dbReference type="PANTHER" id="PTHR36172">
    <property type="match status" value="1"/>
</dbReference>
<dbReference type="eggNOG" id="arCOG03164">
    <property type="taxonomic scope" value="Archaea"/>
</dbReference>
<evidence type="ECO:0000313" key="2">
    <source>
        <dbReference type="Proteomes" id="UP000003980"/>
    </source>
</evidence>
<accession>H2C3K3</accession>
<dbReference type="EMBL" id="JH597761">
    <property type="protein sequence ID" value="EHP70824.1"/>
    <property type="molecule type" value="Genomic_DNA"/>
</dbReference>
<evidence type="ECO:0008006" key="3">
    <source>
        <dbReference type="Google" id="ProtNLM"/>
    </source>
</evidence>
<gene>
    <name evidence="1" type="ORF">MetMK1DRAFT_00013280</name>
</gene>
<organism evidence="1 2">
    <name type="scientific">Metallosphaera yellowstonensis MK1</name>
    <dbReference type="NCBI Taxonomy" id="671065"/>
    <lineage>
        <taxon>Archaea</taxon>
        <taxon>Thermoproteota</taxon>
        <taxon>Thermoprotei</taxon>
        <taxon>Sulfolobales</taxon>
        <taxon>Sulfolobaceae</taxon>
        <taxon>Metallosphaera</taxon>
    </lineage>
</organism>
<dbReference type="PANTHER" id="PTHR36172:SF1">
    <property type="entry name" value="RESOLVASE-RELATED"/>
    <property type="match status" value="1"/>
</dbReference>
<name>H2C3K3_9CREN</name>
<dbReference type="GO" id="GO:0003677">
    <property type="term" value="F:DNA binding"/>
    <property type="evidence" value="ECO:0007669"/>
    <property type="project" value="InterPro"/>
</dbReference>
<dbReference type="SUPFAM" id="SSF53041">
    <property type="entry name" value="Resolvase-like"/>
    <property type="match status" value="1"/>
</dbReference>
<evidence type="ECO:0000313" key="1">
    <source>
        <dbReference type="EMBL" id="EHP70824.1"/>
    </source>
</evidence>
<dbReference type="Gene3D" id="1.10.287.2170">
    <property type="match status" value="1"/>
</dbReference>
<protein>
    <recommendedName>
        <fullName evidence="3">Site-specific integrase-resolvase</fullName>
    </recommendedName>
</protein>
<dbReference type="AlphaFoldDB" id="H2C3K3"/>
<dbReference type="InterPro" id="IPR036162">
    <property type="entry name" value="Resolvase-like_N_sf"/>
</dbReference>
<keyword evidence="2" id="KW-1185">Reference proteome</keyword>
<dbReference type="Proteomes" id="UP000003980">
    <property type="component" value="Unassembled WGS sequence"/>
</dbReference>
<dbReference type="STRING" id="671065.MetMK1DRAFT_00013280"/>
<sequence>MRRTLKNDQVITDVGSSLNVKRKGFLKLLRMILNNEVSKTIAYPDRLVRFGFEILEEMCRAHNYEIVTLREDETPERELVEDLISIVVSFSGKLYAAVMELSLKYRPVIKVKSSNCHKWSRLTGEMSLPGFEI</sequence>
<proteinExistence type="predicted"/>
<dbReference type="GO" id="GO:0000150">
    <property type="term" value="F:DNA strand exchange activity"/>
    <property type="evidence" value="ECO:0007669"/>
    <property type="project" value="InterPro"/>
</dbReference>